<sequence length="46" mass="5278">MVLKKRLRRNLSIKKPAIRGLKQSALSDDWNARLHRPSEGDVPPTQ</sequence>
<organism evidence="1 2">
    <name type="scientific">Yersinia mollaretii (strain ATCC 43969 / DSM 18520 / CIP 103324 / CNY 7263 / WAIP 204)</name>
    <dbReference type="NCBI Taxonomy" id="349967"/>
    <lineage>
        <taxon>Bacteria</taxon>
        <taxon>Pseudomonadati</taxon>
        <taxon>Pseudomonadota</taxon>
        <taxon>Gammaproteobacteria</taxon>
        <taxon>Enterobacterales</taxon>
        <taxon>Yersiniaceae</taxon>
        <taxon>Yersinia</taxon>
    </lineage>
</organism>
<keyword evidence="2" id="KW-1185">Reference proteome</keyword>
<gene>
    <name evidence="1" type="ORF">ymoll0001_19730</name>
</gene>
<dbReference type="Proteomes" id="UP000003027">
    <property type="component" value="Unassembled WGS sequence"/>
</dbReference>
<proteinExistence type="predicted"/>
<protein>
    <submittedName>
        <fullName evidence="1">Uncharacterized protein</fullName>
    </submittedName>
</protein>
<dbReference type="EMBL" id="AALD02000034">
    <property type="protein sequence ID" value="EEQ09613.1"/>
    <property type="molecule type" value="Genomic_DNA"/>
</dbReference>
<evidence type="ECO:0000313" key="1">
    <source>
        <dbReference type="EMBL" id="EEQ09613.1"/>
    </source>
</evidence>
<evidence type="ECO:0000313" key="2">
    <source>
        <dbReference type="Proteomes" id="UP000003027"/>
    </source>
</evidence>
<name>A0ABP2EEY6_YERMW</name>
<accession>A0ABP2EEY6</accession>
<comment type="caution">
    <text evidence="1">The sequence shown here is derived from an EMBL/GenBank/DDBJ whole genome shotgun (WGS) entry which is preliminary data.</text>
</comment>
<reference evidence="1" key="1">
    <citation type="submission" date="2008-12" db="EMBL/GenBank/DDBJ databases">
        <title>Annotation of the Yersinia mollaretii ATCC 43969 genome.</title>
        <authorList>
            <person name="Read T.D."/>
            <person name="Akmal A."/>
            <person name="Bishop-Lilly K."/>
            <person name="Chen P.E."/>
            <person name="Cook C."/>
            <person name="Kiley M.P."/>
            <person name="Lentz S."/>
            <person name="Mateczun A."/>
            <person name="Nagarajan N."/>
            <person name="Nolan N."/>
            <person name="Osborne B.I."/>
            <person name="Pop M."/>
            <person name="Sozhamannan S."/>
            <person name="Stewart A.C."/>
            <person name="Sulakvelidze A."/>
            <person name="Thomason B."/>
            <person name="Willner K."/>
            <person name="Zwick M.E."/>
        </authorList>
    </citation>
    <scope>NUCLEOTIDE SEQUENCE [LARGE SCALE GENOMIC DNA]</scope>
    <source>
        <strain evidence="1">ATCC 43969</strain>
    </source>
</reference>